<dbReference type="Proteomes" id="UP000036681">
    <property type="component" value="Unplaced"/>
</dbReference>
<keyword evidence="1" id="KW-1185">Reference proteome</keyword>
<reference evidence="2" key="1">
    <citation type="submission" date="2017-02" db="UniProtKB">
        <authorList>
            <consortium name="WormBaseParasite"/>
        </authorList>
    </citation>
    <scope>IDENTIFICATION</scope>
</reference>
<evidence type="ECO:0000313" key="2">
    <source>
        <dbReference type="WBParaSite" id="ALUE_0000058001-mRNA-1"/>
    </source>
</evidence>
<name>A0A0M3HGD5_ASCLU</name>
<accession>A0A0M3HGD5</accession>
<evidence type="ECO:0000313" key="1">
    <source>
        <dbReference type="Proteomes" id="UP000036681"/>
    </source>
</evidence>
<proteinExistence type="predicted"/>
<dbReference type="WBParaSite" id="ALUE_0000058001-mRNA-1">
    <property type="protein sequence ID" value="ALUE_0000058001-mRNA-1"/>
    <property type="gene ID" value="ALUE_0000058001"/>
</dbReference>
<organism evidence="1 2">
    <name type="scientific">Ascaris lumbricoides</name>
    <name type="common">Giant roundworm</name>
    <dbReference type="NCBI Taxonomy" id="6252"/>
    <lineage>
        <taxon>Eukaryota</taxon>
        <taxon>Metazoa</taxon>
        <taxon>Ecdysozoa</taxon>
        <taxon>Nematoda</taxon>
        <taxon>Chromadorea</taxon>
        <taxon>Rhabditida</taxon>
        <taxon>Spirurina</taxon>
        <taxon>Ascaridomorpha</taxon>
        <taxon>Ascaridoidea</taxon>
        <taxon>Ascarididae</taxon>
        <taxon>Ascaris</taxon>
    </lineage>
</organism>
<dbReference type="AlphaFoldDB" id="A0A0M3HGD5"/>
<protein>
    <submittedName>
        <fullName evidence="2">PIPK domain-containing protein</fullName>
    </submittedName>
</protein>
<sequence length="162" mass="18893">MRRRHSDTNIGRTVDGMPWRRLSESTARDLGFLIISRPGSAAMTAPHASLKRKKRDVLHFSSLISAHQVTFLWDLYISMNRPFRVPRAYLVGPDVMMIAFHKHIIKKQYSGGIRRELIRAFRRNWDWERDLTTSGEGDQLVPNDRLTEKFDVPTDDFSRLVL</sequence>